<feature type="compositionally biased region" description="Basic and acidic residues" evidence="1">
    <location>
        <begin position="61"/>
        <end position="73"/>
    </location>
</feature>
<dbReference type="NCBIfam" id="NF040487">
    <property type="entry name" value="T3SS_CigR_fam"/>
    <property type="match status" value="1"/>
</dbReference>
<keyword evidence="6" id="KW-1185">Reference proteome</keyword>
<name>A0A1H1VTT9_9PSED</name>
<accession>A0A1H1VTT9</accession>
<feature type="signal peptide" evidence="2">
    <location>
        <begin position="1"/>
        <end position="24"/>
    </location>
</feature>
<feature type="region of interest" description="Disordered" evidence="1">
    <location>
        <begin position="24"/>
        <end position="105"/>
    </location>
</feature>
<reference evidence="3 6" key="2">
    <citation type="journal article" date="2018" name="Front. Microbiol.">
        <title>Discovery of Phloeophagus Beetles as a Source of Pseudomonas Strains That Produce Potentially New Bioactive Substances and Description of Pseudomonas bohemica sp. nov.</title>
        <authorList>
            <person name="Saati-Santamaria Z."/>
            <person name="Lopez-Mondejar R."/>
            <person name="Jimenez-Gomez A."/>
            <person name="Diez-Mendez A."/>
            <person name="Vetrovsky T."/>
            <person name="Igual J.M."/>
            <person name="Velazquez E."/>
            <person name="Kolarik M."/>
            <person name="Rivas R."/>
            <person name="Garcia-Fraile P."/>
        </authorList>
    </citation>
    <scope>NUCLEOTIDE SEQUENCE [LARGE SCALE GENOMIC DNA]</scope>
    <source>
        <strain evidence="3 6">A2-NA13</strain>
    </source>
</reference>
<proteinExistence type="predicted"/>
<dbReference type="InterPro" id="IPR024572">
    <property type="entry name" value="RcnB"/>
</dbReference>
<dbReference type="Proteomes" id="UP000198481">
    <property type="component" value="Chromosome I"/>
</dbReference>
<dbReference type="Proteomes" id="UP000282140">
    <property type="component" value="Unassembled WGS sequence"/>
</dbReference>
<evidence type="ECO:0000313" key="6">
    <source>
        <dbReference type="Proteomes" id="UP000282140"/>
    </source>
</evidence>
<dbReference type="Pfam" id="PF11776">
    <property type="entry name" value="RcnB"/>
    <property type="match status" value="1"/>
</dbReference>
<gene>
    <name evidence="3" type="ORF">CS078_00065</name>
    <name evidence="4" type="ORF">SAMN05216222_2521</name>
</gene>
<organism evidence="4 5">
    <name type="scientific">Pseudomonas prosekii</name>
    <dbReference type="NCBI Taxonomy" id="1148509"/>
    <lineage>
        <taxon>Bacteria</taxon>
        <taxon>Pseudomonadati</taxon>
        <taxon>Pseudomonadota</taxon>
        <taxon>Gammaproteobacteria</taxon>
        <taxon>Pseudomonadales</taxon>
        <taxon>Pseudomonadaceae</taxon>
        <taxon>Pseudomonas</taxon>
    </lineage>
</organism>
<feature type="compositionally biased region" description="Low complexity" evidence="1">
    <location>
        <begin position="50"/>
        <end position="60"/>
    </location>
</feature>
<evidence type="ECO:0000313" key="4">
    <source>
        <dbReference type="EMBL" id="SDS88173.1"/>
    </source>
</evidence>
<protein>
    <submittedName>
        <fullName evidence="4">Nickel/cobalt transporter regulator</fullName>
    </submittedName>
</protein>
<sequence>MKMPKRLIASLGVLMLSATPLLHASADQRDDHDRGGPQQGQHDNRGGQPGNQPGNPPGNNRGDDHRGQPDNRRGGPPPRDFGPVRQSIHDNHGYFVRGAPPPPGIHLERGRPLPHGYYGERLDNRALSRLPYYQGYEWRRAGTDIVLIAVGTGIVYEILDGVLN</sequence>
<dbReference type="Gene3D" id="3.10.450.160">
    <property type="entry name" value="inner membrane protein cigr"/>
    <property type="match status" value="1"/>
</dbReference>
<feature type="chain" id="PRO_5044558248" evidence="2">
    <location>
        <begin position="25"/>
        <end position="164"/>
    </location>
</feature>
<feature type="compositionally biased region" description="Basic and acidic residues" evidence="1">
    <location>
        <begin position="26"/>
        <end position="35"/>
    </location>
</feature>
<keyword evidence="2" id="KW-0732">Signal</keyword>
<dbReference type="EMBL" id="LT629762">
    <property type="protein sequence ID" value="SDS88173.1"/>
    <property type="molecule type" value="Genomic_DNA"/>
</dbReference>
<evidence type="ECO:0000256" key="1">
    <source>
        <dbReference type="SAM" id="MobiDB-lite"/>
    </source>
</evidence>
<dbReference type="EMBL" id="PEGB01000001">
    <property type="protein sequence ID" value="RLU12134.1"/>
    <property type="molecule type" value="Genomic_DNA"/>
</dbReference>
<evidence type="ECO:0000313" key="5">
    <source>
        <dbReference type="Proteomes" id="UP000198481"/>
    </source>
</evidence>
<evidence type="ECO:0000313" key="3">
    <source>
        <dbReference type="EMBL" id="RLU12134.1"/>
    </source>
</evidence>
<dbReference type="AlphaFoldDB" id="A0A1H1VTT9"/>
<dbReference type="RefSeq" id="WP_092275400.1">
    <property type="nucleotide sequence ID" value="NZ_LT629762.1"/>
</dbReference>
<evidence type="ECO:0000256" key="2">
    <source>
        <dbReference type="SAM" id="SignalP"/>
    </source>
</evidence>
<reference evidence="4 5" key="1">
    <citation type="submission" date="2016-10" db="EMBL/GenBank/DDBJ databases">
        <authorList>
            <person name="de Groot N.N."/>
        </authorList>
    </citation>
    <scope>NUCLEOTIDE SEQUENCE [LARGE SCALE GENOMIC DNA]</scope>
    <source>
        <strain evidence="4 5">LMG 26867</strain>
    </source>
</reference>
<dbReference type="STRING" id="1148509.SAMN05216222_2521"/>